<gene>
    <name evidence="6" type="ORF">PFL1_03770</name>
</gene>
<accession>A0A061H6C7</accession>
<dbReference type="OrthoDB" id="1867012at2759"/>
<dbReference type="HOGENOM" id="CLU_095424_3_0_1"/>
<evidence type="ECO:0000313" key="6">
    <source>
        <dbReference type="EMBL" id="EPQ28467.1"/>
    </source>
</evidence>
<dbReference type="eggNOG" id="KOG4600">
    <property type="taxonomic scope" value="Eukaryota"/>
</dbReference>
<dbReference type="SUPFAM" id="SSF110324">
    <property type="entry name" value="Ribosomal L27 protein-like"/>
    <property type="match status" value="1"/>
</dbReference>
<dbReference type="InterPro" id="IPR018261">
    <property type="entry name" value="Ribosomal_bL27_CS"/>
</dbReference>
<dbReference type="EMBL" id="KE361634">
    <property type="protein sequence ID" value="EPQ28467.1"/>
    <property type="molecule type" value="Genomic_DNA"/>
</dbReference>
<evidence type="ECO:0000256" key="4">
    <source>
        <dbReference type="ARBA" id="ARBA00035267"/>
    </source>
</evidence>
<dbReference type="GO" id="GO:0003735">
    <property type="term" value="F:structural constituent of ribosome"/>
    <property type="evidence" value="ECO:0007669"/>
    <property type="project" value="InterPro"/>
</dbReference>
<dbReference type="PRINTS" id="PR00063">
    <property type="entry name" value="RIBOSOMALL27"/>
</dbReference>
<keyword evidence="3" id="KW-0687">Ribonucleoprotein</keyword>
<evidence type="ECO:0000313" key="7">
    <source>
        <dbReference type="Proteomes" id="UP000053664"/>
    </source>
</evidence>
<dbReference type="AlphaFoldDB" id="A0A061H6C7"/>
<dbReference type="InterPro" id="IPR001684">
    <property type="entry name" value="Ribosomal_bL27"/>
</dbReference>
<dbReference type="GeneID" id="19317878"/>
<evidence type="ECO:0000256" key="5">
    <source>
        <dbReference type="SAM" id="MobiDB-lite"/>
    </source>
</evidence>
<sequence>MSLLATLRPQLLRTAAATTGSTASTSSLLVASPFYGPSPSSSVLPSFAFGGSVQTRNSTKRGGGSTKNNRNSAGRRLGVKRHSGQYVQAGEIIYRQRGTSWHAGPNVAMGRDHTLFATSSGYVHFFYPNPATPATSFSTATTTTPSSSSSPSSTSTGALPALAQKTYVAPDLVTVPHPSSKKQTRRYVGVSLVPDAAFPRPQGEKRQRKFEKIDINDLNKQIKAVRLHNAEAAL</sequence>
<dbReference type="Pfam" id="PF01016">
    <property type="entry name" value="Ribosomal_L27"/>
    <property type="match status" value="1"/>
</dbReference>
<feature type="region of interest" description="Disordered" evidence="5">
    <location>
        <begin position="53"/>
        <end position="81"/>
    </location>
</feature>
<proteinExistence type="inferred from homology"/>
<dbReference type="Gene3D" id="2.40.50.100">
    <property type="match status" value="1"/>
</dbReference>
<dbReference type="Proteomes" id="UP000053664">
    <property type="component" value="Unassembled WGS sequence"/>
</dbReference>
<name>A0A061H6C7_9BASI</name>
<evidence type="ECO:0000256" key="3">
    <source>
        <dbReference type="ARBA" id="ARBA00023274"/>
    </source>
</evidence>
<dbReference type="RefSeq" id="XP_007879485.1">
    <property type="nucleotide sequence ID" value="XM_007881294.1"/>
</dbReference>
<dbReference type="NCBIfam" id="TIGR00062">
    <property type="entry name" value="L27"/>
    <property type="match status" value="1"/>
</dbReference>
<evidence type="ECO:0000256" key="2">
    <source>
        <dbReference type="ARBA" id="ARBA00022980"/>
    </source>
</evidence>
<feature type="compositionally biased region" description="Low complexity" evidence="5">
    <location>
        <begin position="136"/>
        <end position="156"/>
    </location>
</feature>
<dbReference type="KEGG" id="pfp:PFL1_03770"/>
<protein>
    <recommendedName>
        <fullName evidence="4">Large ribosomal subunit protein bL27m</fullName>
    </recommendedName>
</protein>
<dbReference type="PANTHER" id="PTHR15893:SF0">
    <property type="entry name" value="LARGE RIBOSOMAL SUBUNIT PROTEIN BL27M"/>
    <property type="match status" value="1"/>
</dbReference>
<reference evidence="6 7" key="1">
    <citation type="journal article" date="2013" name="Plant Cell">
        <title>The transition from a phytopathogenic smut ancestor to an anamorphic biocontrol agent deciphered by comparative whole-genome analysis.</title>
        <authorList>
            <person name="Lefebvre F."/>
            <person name="Joly D.L."/>
            <person name="Labbe C."/>
            <person name="Teichmann B."/>
            <person name="Linning R."/>
            <person name="Belzile F."/>
            <person name="Bakkeren G."/>
            <person name="Belanger R.R."/>
        </authorList>
    </citation>
    <scope>NUCLEOTIDE SEQUENCE [LARGE SCALE GENOMIC DNA]</scope>
    <source>
        <strain evidence="6 7">PF-1</strain>
    </source>
</reference>
<comment type="similarity">
    <text evidence="1">Belongs to the bacterial ribosomal protein bL27 family.</text>
</comment>
<dbReference type="GO" id="GO:0005762">
    <property type="term" value="C:mitochondrial large ribosomal subunit"/>
    <property type="evidence" value="ECO:0007669"/>
    <property type="project" value="TreeGrafter"/>
</dbReference>
<feature type="region of interest" description="Disordered" evidence="5">
    <location>
        <begin position="136"/>
        <end position="158"/>
    </location>
</feature>
<evidence type="ECO:0000256" key="1">
    <source>
        <dbReference type="ARBA" id="ARBA00010797"/>
    </source>
</evidence>
<organism evidence="6 7">
    <name type="scientific">Pseudozyma flocculosa PF-1</name>
    <dbReference type="NCBI Taxonomy" id="1277687"/>
    <lineage>
        <taxon>Eukaryota</taxon>
        <taxon>Fungi</taxon>
        <taxon>Dikarya</taxon>
        <taxon>Basidiomycota</taxon>
        <taxon>Ustilaginomycotina</taxon>
        <taxon>Ustilaginomycetes</taxon>
        <taxon>Ustilaginales</taxon>
        <taxon>Ustilaginaceae</taxon>
        <taxon>Pseudozyma</taxon>
    </lineage>
</organism>
<dbReference type="PROSITE" id="PS00831">
    <property type="entry name" value="RIBOSOMAL_L27"/>
    <property type="match status" value="1"/>
</dbReference>
<dbReference type="GO" id="GO:0006412">
    <property type="term" value="P:translation"/>
    <property type="evidence" value="ECO:0007669"/>
    <property type="project" value="InterPro"/>
</dbReference>
<keyword evidence="2" id="KW-0689">Ribosomal protein</keyword>
<dbReference type="PANTHER" id="PTHR15893">
    <property type="entry name" value="RIBOSOMAL PROTEIN L27"/>
    <property type="match status" value="1"/>
</dbReference>
<dbReference type="FunFam" id="2.40.50.100:FF:000060">
    <property type="entry name" value="Apicoplast ribosomal protein L27"/>
    <property type="match status" value="1"/>
</dbReference>